<keyword evidence="2" id="KW-1003">Cell membrane</keyword>
<feature type="transmembrane region" description="Helical" evidence="6">
    <location>
        <begin position="174"/>
        <end position="193"/>
    </location>
</feature>
<evidence type="ECO:0000256" key="1">
    <source>
        <dbReference type="ARBA" id="ARBA00004651"/>
    </source>
</evidence>
<evidence type="ECO:0000256" key="3">
    <source>
        <dbReference type="ARBA" id="ARBA00022692"/>
    </source>
</evidence>
<dbReference type="EMBL" id="CP155573">
    <property type="protein sequence ID" value="XFO65299.1"/>
    <property type="molecule type" value="Genomic_DNA"/>
</dbReference>
<keyword evidence="8" id="KW-1185">Reference proteome</keyword>
<protein>
    <submittedName>
        <fullName evidence="7">Cysteine/O-acetylserine efflux protein</fullName>
    </submittedName>
</protein>
<keyword evidence="5 6" id="KW-0472">Membrane</keyword>
<comment type="subcellular location">
    <subcellularLocation>
        <location evidence="1">Cell membrane</location>
        <topology evidence="1">Multi-pass membrane protein</topology>
    </subcellularLocation>
</comment>
<dbReference type="RefSeq" id="WP_094603098.1">
    <property type="nucleotide sequence ID" value="NZ_CP155573.1"/>
</dbReference>
<evidence type="ECO:0000313" key="7">
    <source>
        <dbReference type="EMBL" id="XFO65299.1"/>
    </source>
</evidence>
<dbReference type="InterPro" id="IPR001123">
    <property type="entry name" value="LeuE-type"/>
</dbReference>
<keyword evidence="3 6" id="KW-0812">Transmembrane</keyword>
<reference evidence="7" key="1">
    <citation type="submission" date="2024-05" db="EMBL/GenBank/DDBJ databases">
        <title>Isolation and characterization of Sporomusa carbonis sp. nov., a carboxydotrophic hydrogenogen in the genus of Sporomusa isolated from a charcoal burning pile.</title>
        <authorList>
            <person name="Boeer T."/>
            <person name="Rosenbaum F."/>
            <person name="Eysell L."/>
            <person name="Mueller V."/>
            <person name="Daniel R."/>
            <person name="Poehlein A."/>
        </authorList>
    </citation>
    <scope>NUCLEOTIDE SEQUENCE [LARGE SCALE GENOMIC DNA]</scope>
    <source>
        <strain evidence="7">DSM 10669</strain>
    </source>
</reference>
<feature type="transmembrane region" description="Helical" evidence="6">
    <location>
        <begin position="63"/>
        <end position="85"/>
    </location>
</feature>
<evidence type="ECO:0000256" key="4">
    <source>
        <dbReference type="ARBA" id="ARBA00022989"/>
    </source>
</evidence>
<organism evidence="7 8">
    <name type="scientific">Sporomusa silvacetica DSM 10669</name>
    <dbReference type="NCBI Taxonomy" id="1123289"/>
    <lineage>
        <taxon>Bacteria</taxon>
        <taxon>Bacillati</taxon>
        <taxon>Bacillota</taxon>
        <taxon>Negativicutes</taxon>
        <taxon>Selenomonadales</taxon>
        <taxon>Sporomusaceae</taxon>
        <taxon>Sporomusa</taxon>
    </lineage>
</organism>
<feature type="transmembrane region" description="Helical" evidence="6">
    <location>
        <begin position="6"/>
        <end position="27"/>
    </location>
</feature>
<proteinExistence type="predicted"/>
<dbReference type="Proteomes" id="UP000216752">
    <property type="component" value="Chromosome"/>
</dbReference>
<feature type="transmembrane region" description="Helical" evidence="6">
    <location>
        <begin position="112"/>
        <end position="132"/>
    </location>
</feature>
<accession>A0ABZ3IHY6</accession>
<keyword evidence="4 6" id="KW-1133">Transmembrane helix</keyword>
<gene>
    <name evidence="7" type="primary">eamB</name>
    <name evidence="7" type="ORF">SPSIL_014080</name>
</gene>
<sequence>MDITSFLIYCVIITFTPGPTNIVILSTVQGFGIKKAMEYTYGATIAFGALLAISAILNTVLVVVIPKILIIMQIIGSLYILYLAYQIYNMDTSGSTVEQVATFRSGFIMQFVNPKVVLFTMTVIPSFVMPYYTEPHTLAIFVAIIAAVGFLAFVTWVLFGAIFKELLLKYQKPVNVSMSLFLIYSAIMGSGLVEILRR</sequence>
<feature type="transmembrane region" description="Helical" evidence="6">
    <location>
        <begin position="138"/>
        <end position="162"/>
    </location>
</feature>
<evidence type="ECO:0000256" key="6">
    <source>
        <dbReference type="SAM" id="Phobius"/>
    </source>
</evidence>
<evidence type="ECO:0000256" key="2">
    <source>
        <dbReference type="ARBA" id="ARBA00022475"/>
    </source>
</evidence>
<dbReference type="PANTHER" id="PTHR30086:SF20">
    <property type="entry name" value="ARGININE EXPORTER PROTEIN ARGO-RELATED"/>
    <property type="match status" value="1"/>
</dbReference>
<dbReference type="Pfam" id="PF01810">
    <property type="entry name" value="LysE"/>
    <property type="match status" value="1"/>
</dbReference>
<name>A0ABZ3IHY6_9FIRM</name>
<feature type="transmembrane region" description="Helical" evidence="6">
    <location>
        <begin position="39"/>
        <end position="57"/>
    </location>
</feature>
<dbReference type="PANTHER" id="PTHR30086">
    <property type="entry name" value="ARGININE EXPORTER PROTEIN ARGO"/>
    <property type="match status" value="1"/>
</dbReference>
<evidence type="ECO:0000256" key="5">
    <source>
        <dbReference type="ARBA" id="ARBA00023136"/>
    </source>
</evidence>
<evidence type="ECO:0000313" key="8">
    <source>
        <dbReference type="Proteomes" id="UP000216752"/>
    </source>
</evidence>